<sequence length="115" mass="12833">FNPRRDIPWPTCTTTTTLSGNAVRVVVKVVVAEDNPREGRGSLMVFQRSVGRRRMVVDHVVWVVVRVVGSVVVRVVVARVVVVVLLLSRLSLTVLLVFHPPVLEPDLHLALRQVQ</sequence>
<reference evidence="2" key="1">
    <citation type="submission" date="2015-11" db="EMBL/GenBank/DDBJ databases">
        <title>De novo transcriptome assembly of four potential Pierce s Disease insect vectors from Arizona vineyards.</title>
        <authorList>
            <person name="Tassone E.E."/>
        </authorList>
    </citation>
    <scope>NUCLEOTIDE SEQUENCE</scope>
</reference>
<protein>
    <submittedName>
        <fullName evidence="2">Uncharacterized protein</fullName>
    </submittedName>
</protein>
<dbReference type="AlphaFoldDB" id="A0A1B6HSQ1"/>
<keyword evidence="1" id="KW-1133">Transmembrane helix</keyword>
<feature type="transmembrane region" description="Helical" evidence="1">
    <location>
        <begin position="60"/>
        <end position="87"/>
    </location>
</feature>
<name>A0A1B6HSQ1_9HEMI</name>
<dbReference type="EMBL" id="GECU01029993">
    <property type="protein sequence ID" value="JAS77713.1"/>
    <property type="molecule type" value="Transcribed_RNA"/>
</dbReference>
<keyword evidence="1" id="KW-0472">Membrane</keyword>
<keyword evidence="1" id="KW-0812">Transmembrane</keyword>
<proteinExistence type="predicted"/>
<evidence type="ECO:0000313" key="2">
    <source>
        <dbReference type="EMBL" id="JAS77713.1"/>
    </source>
</evidence>
<organism evidence="2">
    <name type="scientific">Homalodisca liturata</name>
    <dbReference type="NCBI Taxonomy" id="320908"/>
    <lineage>
        <taxon>Eukaryota</taxon>
        <taxon>Metazoa</taxon>
        <taxon>Ecdysozoa</taxon>
        <taxon>Arthropoda</taxon>
        <taxon>Hexapoda</taxon>
        <taxon>Insecta</taxon>
        <taxon>Pterygota</taxon>
        <taxon>Neoptera</taxon>
        <taxon>Paraneoptera</taxon>
        <taxon>Hemiptera</taxon>
        <taxon>Auchenorrhyncha</taxon>
        <taxon>Membracoidea</taxon>
        <taxon>Cicadellidae</taxon>
        <taxon>Cicadellinae</taxon>
        <taxon>Proconiini</taxon>
        <taxon>Homalodisca</taxon>
    </lineage>
</organism>
<feature type="non-terminal residue" evidence="2">
    <location>
        <position position="115"/>
    </location>
</feature>
<gene>
    <name evidence="2" type="ORF">g.57144</name>
</gene>
<accession>A0A1B6HSQ1</accession>
<evidence type="ECO:0000256" key="1">
    <source>
        <dbReference type="SAM" id="Phobius"/>
    </source>
</evidence>
<feature type="non-terminal residue" evidence="2">
    <location>
        <position position="1"/>
    </location>
</feature>